<dbReference type="InterPro" id="IPR000361">
    <property type="entry name" value="ATAP_core_dom"/>
</dbReference>
<dbReference type="AlphaFoldDB" id="A0A3B0W7I9"/>
<feature type="domain" description="Core" evidence="1">
    <location>
        <begin position="1"/>
        <end position="95"/>
    </location>
</feature>
<dbReference type="InterPro" id="IPR035903">
    <property type="entry name" value="HesB-like_dom_sf"/>
</dbReference>
<gene>
    <name evidence="2" type="ORF">MNBD_GAMMA05-1969</name>
</gene>
<dbReference type="Pfam" id="PF01521">
    <property type="entry name" value="Fe-S_biosyn"/>
    <property type="match status" value="1"/>
</dbReference>
<organism evidence="2">
    <name type="scientific">hydrothermal vent metagenome</name>
    <dbReference type="NCBI Taxonomy" id="652676"/>
    <lineage>
        <taxon>unclassified sequences</taxon>
        <taxon>metagenomes</taxon>
        <taxon>ecological metagenomes</taxon>
    </lineage>
</organism>
<protein>
    <recommendedName>
        <fullName evidence="1">Core domain-containing protein</fullName>
    </recommendedName>
</protein>
<dbReference type="EMBL" id="UOFE01000023">
    <property type="protein sequence ID" value="VAW51858.1"/>
    <property type="molecule type" value="Genomic_DNA"/>
</dbReference>
<reference evidence="2" key="1">
    <citation type="submission" date="2018-06" db="EMBL/GenBank/DDBJ databases">
        <authorList>
            <person name="Zhirakovskaya E."/>
        </authorList>
    </citation>
    <scope>NUCLEOTIDE SEQUENCE</scope>
</reference>
<dbReference type="SUPFAM" id="SSF89360">
    <property type="entry name" value="HesB-like domain"/>
    <property type="match status" value="1"/>
</dbReference>
<evidence type="ECO:0000313" key="2">
    <source>
        <dbReference type="EMBL" id="VAW51858.1"/>
    </source>
</evidence>
<evidence type="ECO:0000259" key="1">
    <source>
        <dbReference type="Pfam" id="PF01521"/>
    </source>
</evidence>
<accession>A0A3B0W7I9</accession>
<sequence>MMIKVTPAAAAQIKLSAEQGKTEGMSLRIAATRNEDKSIHYGMGFDENKADDVKIEVDDIEIIVSTSSAELLKDTTIDFVELEPDNFQFIFMNPNDPNYSPPSD</sequence>
<proteinExistence type="predicted"/>
<name>A0A3B0W7I9_9ZZZZ</name>
<dbReference type="Gene3D" id="2.60.300.12">
    <property type="entry name" value="HesB-like domain"/>
    <property type="match status" value="1"/>
</dbReference>